<dbReference type="NCBIfam" id="NF043032">
    <property type="entry name" value="archaea_histone"/>
    <property type="match status" value="1"/>
</dbReference>
<comment type="similarity">
    <text evidence="3">Belongs to the archaeal histone HMF family.</text>
</comment>
<protein>
    <submittedName>
        <fullName evidence="8">Histone family protein</fullName>
    </submittedName>
</protein>
<dbReference type="Pfam" id="PF00808">
    <property type="entry name" value="CBFD_NFYB_HMF"/>
    <property type="match status" value="1"/>
</dbReference>
<evidence type="ECO:0000256" key="5">
    <source>
        <dbReference type="ARBA" id="ARBA00022490"/>
    </source>
</evidence>
<dbReference type="InterPro" id="IPR050004">
    <property type="entry name" value="HmfB-like"/>
</dbReference>
<dbReference type="InterPro" id="IPR009072">
    <property type="entry name" value="Histone-fold"/>
</dbReference>
<evidence type="ECO:0000256" key="1">
    <source>
        <dbReference type="ARBA" id="ARBA00004286"/>
    </source>
</evidence>
<dbReference type="SUPFAM" id="SSF47113">
    <property type="entry name" value="Histone-fold"/>
    <property type="match status" value="1"/>
</dbReference>
<name>A0A8T5UY41_9EURY</name>
<dbReference type="InterPro" id="IPR050947">
    <property type="entry name" value="Archaeal_histone_HMF"/>
</dbReference>
<evidence type="ECO:0000256" key="2">
    <source>
        <dbReference type="ARBA" id="ARBA00004496"/>
    </source>
</evidence>
<dbReference type="RefSeq" id="WP_223790162.1">
    <property type="nucleotide sequence ID" value="NZ_JAIOUQ010000001.1"/>
</dbReference>
<dbReference type="PANTHER" id="PTHR47828:SF1">
    <property type="entry name" value="ARCHAEAL HISTONE A"/>
    <property type="match status" value="1"/>
</dbReference>
<keyword evidence="6" id="KW-0238">DNA-binding</keyword>
<organism evidence="8 9">
    <name type="scientific">Methanobacterium spitsbergense</name>
    <dbReference type="NCBI Taxonomy" id="2874285"/>
    <lineage>
        <taxon>Archaea</taxon>
        <taxon>Methanobacteriati</taxon>
        <taxon>Methanobacteriota</taxon>
        <taxon>Methanomada group</taxon>
        <taxon>Methanobacteria</taxon>
        <taxon>Methanobacteriales</taxon>
        <taxon>Methanobacteriaceae</taxon>
        <taxon>Methanobacterium</taxon>
    </lineage>
</organism>
<evidence type="ECO:0000259" key="7">
    <source>
        <dbReference type="Pfam" id="PF00808"/>
    </source>
</evidence>
<dbReference type="GO" id="GO:0046982">
    <property type="term" value="F:protein heterodimerization activity"/>
    <property type="evidence" value="ECO:0007669"/>
    <property type="project" value="InterPro"/>
</dbReference>
<dbReference type="GO" id="GO:0003677">
    <property type="term" value="F:DNA binding"/>
    <property type="evidence" value="ECO:0007669"/>
    <property type="project" value="UniProtKB-KW"/>
</dbReference>
<dbReference type="InterPro" id="IPR003958">
    <property type="entry name" value="CBFA_NFYB_domain"/>
</dbReference>
<keyword evidence="4" id="KW-0158">Chromosome</keyword>
<feature type="domain" description="Transcription factor CBF/NF-Y/archaeal histone" evidence="7">
    <location>
        <begin position="3"/>
        <end position="66"/>
    </location>
</feature>
<gene>
    <name evidence="8" type="ORF">K8N75_00220</name>
</gene>
<dbReference type="GO" id="GO:0005694">
    <property type="term" value="C:chromosome"/>
    <property type="evidence" value="ECO:0007669"/>
    <property type="project" value="UniProtKB-SubCell"/>
</dbReference>
<accession>A0A8T5UY41</accession>
<evidence type="ECO:0000256" key="4">
    <source>
        <dbReference type="ARBA" id="ARBA00022454"/>
    </source>
</evidence>
<dbReference type="AlphaFoldDB" id="A0A8T5UY41"/>
<proteinExistence type="inferred from homology"/>
<comment type="caution">
    <text evidence="8">The sequence shown here is derived from an EMBL/GenBank/DDBJ whole genome shotgun (WGS) entry which is preliminary data.</text>
</comment>
<dbReference type="Gene3D" id="1.10.20.10">
    <property type="entry name" value="Histone, subunit A"/>
    <property type="match status" value="1"/>
</dbReference>
<evidence type="ECO:0000313" key="9">
    <source>
        <dbReference type="Proteomes" id="UP000825933"/>
    </source>
</evidence>
<evidence type="ECO:0000256" key="3">
    <source>
        <dbReference type="ARBA" id="ARBA00008264"/>
    </source>
</evidence>
<comment type="subcellular location">
    <subcellularLocation>
        <location evidence="1">Chromosome</location>
    </subcellularLocation>
    <subcellularLocation>
        <location evidence="2">Cytoplasm</location>
    </subcellularLocation>
</comment>
<sequence>MSELPIATIGRIIKNADANIRISEDSKEALGKVLEQCGEDISKQAILLAKHAGRTTVKAVDIELAIKEIG</sequence>
<dbReference type="EMBL" id="JAIOUQ010000001">
    <property type="protein sequence ID" value="MBZ2164481.1"/>
    <property type="molecule type" value="Genomic_DNA"/>
</dbReference>
<evidence type="ECO:0000256" key="6">
    <source>
        <dbReference type="ARBA" id="ARBA00023125"/>
    </source>
</evidence>
<evidence type="ECO:0000313" key="8">
    <source>
        <dbReference type="EMBL" id="MBZ2164481.1"/>
    </source>
</evidence>
<keyword evidence="5" id="KW-0963">Cytoplasm</keyword>
<reference evidence="9" key="1">
    <citation type="journal article" date="2022" name="Microbiol. Resour. Announc.">
        <title>Draft Genome Sequence of a Methanogenic Archaeon from West Spitsbergen Permafrost.</title>
        <authorList>
            <person name="Trubitsyn V."/>
            <person name="Rivkina E."/>
            <person name="Shcherbakova V."/>
        </authorList>
    </citation>
    <scope>NUCLEOTIDE SEQUENCE [LARGE SCALE GENOMIC DNA]</scope>
    <source>
        <strain evidence="9">VT</strain>
    </source>
</reference>
<dbReference type="GO" id="GO:0005737">
    <property type="term" value="C:cytoplasm"/>
    <property type="evidence" value="ECO:0007669"/>
    <property type="project" value="UniProtKB-SubCell"/>
</dbReference>
<keyword evidence="9" id="KW-1185">Reference proteome</keyword>
<dbReference type="CDD" id="cd22909">
    <property type="entry name" value="HFD_archaea_histone-like"/>
    <property type="match status" value="1"/>
</dbReference>
<dbReference type="PANTHER" id="PTHR47828">
    <property type="entry name" value="ARCHAEAL HISTONE A"/>
    <property type="match status" value="1"/>
</dbReference>
<dbReference type="Proteomes" id="UP000825933">
    <property type="component" value="Unassembled WGS sequence"/>
</dbReference>